<dbReference type="PROSITE" id="PS50924">
    <property type="entry name" value="MHYT"/>
    <property type="match status" value="1"/>
</dbReference>
<keyword evidence="5" id="KW-1185">Reference proteome</keyword>
<feature type="transmembrane region" description="Helical" evidence="2">
    <location>
        <begin position="127"/>
        <end position="145"/>
    </location>
</feature>
<dbReference type="EMBL" id="MU857653">
    <property type="protein sequence ID" value="KAK4247435.1"/>
    <property type="molecule type" value="Genomic_DNA"/>
</dbReference>
<sequence length="853" mass="93587">MDTPVRSDLTHYLGQVISVTFHPGLLVLSYVISLVGTASTLIHRRTSRRGYYNNFLLLGAAVTMGGVAIWSMHYIGNRATTMLNGEPGVQISYSAGVTIASLFVPISVLVVAFFVVTGMSNSSTRVVWWRIFASGTLSGGAISGMHYLGNGSIKNYHCSYDPGFVAGPVIIAAVASTVALSLFFVFRSTWTNSWWKRTGCAMVLAGAVSGMHWCAVMGTKYTLVHSRNTTVIVTACLQWSFAACLIMAGLAVYSARVRKVYANRAQRITLAAAVFDEQGRVLVTPDGLLPSEVVTSSVLQKIISTLLDKMNQHLARLPHTNRNVRTGIDLVDDEGHIIDNYDTIFCELFCLGASALAHQMNEELTDIGHLWDEMVATGRNSAAGSNSQSSTPTPAVSRCSSSSLKDNLDNMAERGAAQAKRTGHGHLMFLVRRVDSSQADHLAASGYCFAEARQVAHIIRSRMHIRTSRLEDELGAMERYACGNMLHYGVHVGLFAVRTHVHQMGSDVLVRKEARNLLPSMEIPLERLEPAHIDFLYRMKGMTLGALYRQLERANELSLQDAKFATLLGNAIGNLKTSVEYSVFENAKLVCKPIQVPCTPPSDGARPAICSLIAFTTMIPIHIRVEAPAYEFISLHFFKTQQLIYNNSPHAAAFARAVHRNMSPILDSHMQKFFSIPGFLRELRSGAVKLISESREDGMMTPCDASVSSLLIMRGGGSELVSERKTSSEISEPAKPALRQQQQPIKSYFGSIMISQEVTVDVEKATAATTLTQKDATTKPSVTQKNQQGMQDIANSDDVRGKPHHGHAIELKEVSTILRTGRSRVEVRKERDKAVTTFVDELFVICVDSPRRL</sequence>
<keyword evidence="2" id="KW-0472">Membrane</keyword>
<keyword evidence="2" id="KW-0812">Transmembrane</keyword>
<feature type="region of interest" description="Disordered" evidence="1">
    <location>
        <begin position="380"/>
        <end position="402"/>
    </location>
</feature>
<keyword evidence="2" id="KW-1133">Transmembrane helix</keyword>
<name>A0AAN7CT44_9PEZI</name>
<feature type="transmembrane region" description="Helical" evidence="2">
    <location>
        <begin position="20"/>
        <end position="43"/>
    </location>
</feature>
<reference evidence="4" key="2">
    <citation type="submission" date="2023-05" db="EMBL/GenBank/DDBJ databases">
        <authorList>
            <consortium name="Lawrence Berkeley National Laboratory"/>
            <person name="Steindorff A."/>
            <person name="Hensen N."/>
            <person name="Bonometti L."/>
            <person name="Westerberg I."/>
            <person name="Brannstrom I.O."/>
            <person name="Guillou S."/>
            <person name="Cros-Aarteil S."/>
            <person name="Calhoun S."/>
            <person name="Haridas S."/>
            <person name="Kuo A."/>
            <person name="Mondo S."/>
            <person name="Pangilinan J."/>
            <person name="Riley R."/>
            <person name="Labutti K."/>
            <person name="Andreopoulos B."/>
            <person name="Lipzen A."/>
            <person name="Chen C."/>
            <person name="Yanf M."/>
            <person name="Daum C."/>
            <person name="Ng V."/>
            <person name="Clum A."/>
            <person name="Ohm R."/>
            <person name="Martin F."/>
            <person name="Silar P."/>
            <person name="Natvig D."/>
            <person name="Lalanne C."/>
            <person name="Gautier V."/>
            <person name="Ament-Velasquez S.L."/>
            <person name="Kruys A."/>
            <person name="Hutchinson M.I."/>
            <person name="Powell A.J."/>
            <person name="Barry K."/>
            <person name="Miller A.N."/>
            <person name="Grigoriev I.V."/>
            <person name="Debuchy R."/>
            <person name="Gladieux P."/>
            <person name="Thoren M.H."/>
            <person name="Johannesson H."/>
        </authorList>
    </citation>
    <scope>NUCLEOTIDE SEQUENCE</scope>
    <source>
        <strain evidence="4">CBS 359.72</strain>
    </source>
</reference>
<feature type="transmembrane region" description="Helical" evidence="2">
    <location>
        <begin position="198"/>
        <end position="219"/>
    </location>
</feature>
<evidence type="ECO:0000313" key="4">
    <source>
        <dbReference type="EMBL" id="KAK4247435.1"/>
    </source>
</evidence>
<evidence type="ECO:0000256" key="2">
    <source>
        <dbReference type="SAM" id="Phobius"/>
    </source>
</evidence>
<accession>A0AAN7CT44</accession>
<evidence type="ECO:0000256" key="1">
    <source>
        <dbReference type="SAM" id="MobiDB-lite"/>
    </source>
</evidence>
<feature type="transmembrane region" description="Helical" evidence="2">
    <location>
        <begin position="165"/>
        <end position="186"/>
    </location>
</feature>
<dbReference type="PANTHER" id="PTHR35152">
    <property type="entry name" value="DOMAIN SIGNALLING PROTEIN, PUTATIVE (AFU_ORTHOLOGUE AFUA_5G11310)-RELATED"/>
    <property type="match status" value="1"/>
</dbReference>
<dbReference type="InterPro" id="IPR005330">
    <property type="entry name" value="MHYT_dom"/>
</dbReference>
<dbReference type="AlphaFoldDB" id="A0AAN7CT44"/>
<comment type="caution">
    <text evidence="4">The sequence shown here is derived from an EMBL/GenBank/DDBJ whole genome shotgun (WGS) entry which is preliminary data.</text>
</comment>
<feature type="transmembrane region" description="Helical" evidence="2">
    <location>
        <begin position="55"/>
        <end position="75"/>
    </location>
</feature>
<dbReference type="Proteomes" id="UP001303647">
    <property type="component" value="Unassembled WGS sequence"/>
</dbReference>
<organism evidence="4 5">
    <name type="scientific">Corynascus novoguineensis</name>
    <dbReference type="NCBI Taxonomy" id="1126955"/>
    <lineage>
        <taxon>Eukaryota</taxon>
        <taxon>Fungi</taxon>
        <taxon>Dikarya</taxon>
        <taxon>Ascomycota</taxon>
        <taxon>Pezizomycotina</taxon>
        <taxon>Sordariomycetes</taxon>
        <taxon>Sordariomycetidae</taxon>
        <taxon>Sordariales</taxon>
        <taxon>Chaetomiaceae</taxon>
        <taxon>Corynascus</taxon>
    </lineage>
</organism>
<feature type="transmembrane region" description="Helical" evidence="2">
    <location>
        <begin position="95"/>
        <end position="115"/>
    </location>
</feature>
<evidence type="ECO:0000313" key="5">
    <source>
        <dbReference type="Proteomes" id="UP001303647"/>
    </source>
</evidence>
<evidence type="ECO:0000259" key="3">
    <source>
        <dbReference type="PROSITE" id="PS50924"/>
    </source>
</evidence>
<dbReference type="PANTHER" id="PTHR35152:SF1">
    <property type="entry name" value="DOMAIN SIGNALLING PROTEIN, PUTATIVE (AFU_ORTHOLOGUE AFUA_5G11310)-RELATED"/>
    <property type="match status" value="1"/>
</dbReference>
<protein>
    <recommendedName>
        <fullName evidence="3">MHYT domain-containing protein</fullName>
    </recommendedName>
</protein>
<gene>
    <name evidence="4" type="ORF">C7999DRAFT_41207</name>
</gene>
<feature type="transmembrane region" description="Helical" evidence="2">
    <location>
        <begin position="231"/>
        <end position="253"/>
    </location>
</feature>
<feature type="domain" description="MHYT" evidence="3">
    <location>
        <begin position="21"/>
        <end position="222"/>
    </location>
</feature>
<proteinExistence type="predicted"/>
<reference evidence="4" key="1">
    <citation type="journal article" date="2023" name="Mol. Phylogenet. Evol.">
        <title>Genome-scale phylogeny and comparative genomics of the fungal order Sordariales.</title>
        <authorList>
            <person name="Hensen N."/>
            <person name="Bonometti L."/>
            <person name="Westerberg I."/>
            <person name="Brannstrom I.O."/>
            <person name="Guillou S."/>
            <person name="Cros-Aarteil S."/>
            <person name="Calhoun S."/>
            <person name="Haridas S."/>
            <person name="Kuo A."/>
            <person name="Mondo S."/>
            <person name="Pangilinan J."/>
            <person name="Riley R."/>
            <person name="LaButti K."/>
            <person name="Andreopoulos B."/>
            <person name="Lipzen A."/>
            <person name="Chen C."/>
            <person name="Yan M."/>
            <person name="Daum C."/>
            <person name="Ng V."/>
            <person name="Clum A."/>
            <person name="Steindorff A."/>
            <person name="Ohm R.A."/>
            <person name="Martin F."/>
            <person name="Silar P."/>
            <person name="Natvig D.O."/>
            <person name="Lalanne C."/>
            <person name="Gautier V."/>
            <person name="Ament-Velasquez S.L."/>
            <person name="Kruys A."/>
            <person name="Hutchinson M.I."/>
            <person name="Powell A.J."/>
            <person name="Barry K."/>
            <person name="Miller A.N."/>
            <person name="Grigoriev I.V."/>
            <person name="Debuchy R."/>
            <person name="Gladieux P."/>
            <person name="Hiltunen Thoren M."/>
            <person name="Johannesson H."/>
        </authorList>
    </citation>
    <scope>NUCLEOTIDE SEQUENCE</scope>
    <source>
        <strain evidence="4">CBS 359.72</strain>
    </source>
</reference>
<dbReference type="Pfam" id="PF03707">
    <property type="entry name" value="MHYT"/>
    <property type="match status" value="2"/>
</dbReference>